<accession>D6U3Y3</accession>
<evidence type="ECO:0000313" key="2">
    <source>
        <dbReference type="Proteomes" id="UP000004508"/>
    </source>
</evidence>
<comment type="caution">
    <text evidence="1">The sequence shown here is derived from an EMBL/GenBank/DDBJ whole genome shotgun (WGS) entry which is preliminary data.</text>
</comment>
<gene>
    <name evidence="1" type="ORF">Krac_1923</name>
</gene>
<dbReference type="AlphaFoldDB" id="D6U3Y3"/>
<name>D6U3Y3_KTERA</name>
<dbReference type="InParanoid" id="D6U3Y3"/>
<dbReference type="EMBL" id="ADVG01000004">
    <property type="protein sequence ID" value="EFH81221.1"/>
    <property type="molecule type" value="Genomic_DNA"/>
</dbReference>
<protein>
    <submittedName>
        <fullName evidence="1">Uncharacterized protein</fullName>
    </submittedName>
</protein>
<proteinExistence type="predicted"/>
<organism evidence="1 2">
    <name type="scientific">Ktedonobacter racemifer DSM 44963</name>
    <dbReference type="NCBI Taxonomy" id="485913"/>
    <lineage>
        <taxon>Bacteria</taxon>
        <taxon>Bacillati</taxon>
        <taxon>Chloroflexota</taxon>
        <taxon>Ktedonobacteria</taxon>
        <taxon>Ktedonobacterales</taxon>
        <taxon>Ktedonobacteraceae</taxon>
        <taxon>Ktedonobacter</taxon>
    </lineage>
</organism>
<evidence type="ECO:0000313" key="1">
    <source>
        <dbReference type="EMBL" id="EFH81221.1"/>
    </source>
</evidence>
<sequence length="136" mass="15715">MATWDVIAERFLHVTDKLGKKIDDGIFDTVVALNMLGVGTLQSCEGHIEWGVPYPWVSIQNDLEQKFLLHQYLARFYKDRSADFDCVLIFHGYRMHSRGAAFSDLFSEAERQQKLKAYQAEMSDFTTFLKAILDRS</sequence>
<dbReference type="eggNOG" id="ENOG502ZNNE">
    <property type="taxonomic scope" value="Bacteria"/>
</dbReference>
<dbReference type="OrthoDB" id="157973at2"/>
<dbReference type="Proteomes" id="UP000004508">
    <property type="component" value="Unassembled WGS sequence"/>
</dbReference>
<reference evidence="1 2" key="1">
    <citation type="journal article" date="2011" name="Stand. Genomic Sci.">
        <title>Non-contiguous finished genome sequence and contextual data of the filamentous soil bacterium Ktedonobacter racemifer type strain (SOSP1-21).</title>
        <authorList>
            <person name="Chang Y.J."/>
            <person name="Land M."/>
            <person name="Hauser L."/>
            <person name="Chertkov O."/>
            <person name="Del Rio T.G."/>
            <person name="Nolan M."/>
            <person name="Copeland A."/>
            <person name="Tice H."/>
            <person name="Cheng J.F."/>
            <person name="Lucas S."/>
            <person name="Han C."/>
            <person name="Goodwin L."/>
            <person name="Pitluck S."/>
            <person name="Ivanova N."/>
            <person name="Ovchinikova G."/>
            <person name="Pati A."/>
            <person name="Chen A."/>
            <person name="Palaniappan K."/>
            <person name="Mavromatis K."/>
            <person name="Liolios K."/>
            <person name="Brettin T."/>
            <person name="Fiebig A."/>
            <person name="Rohde M."/>
            <person name="Abt B."/>
            <person name="Goker M."/>
            <person name="Detter J.C."/>
            <person name="Woyke T."/>
            <person name="Bristow J."/>
            <person name="Eisen J.A."/>
            <person name="Markowitz V."/>
            <person name="Hugenholtz P."/>
            <person name="Kyrpides N.C."/>
            <person name="Klenk H.P."/>
            <person name="Lapidus A."/>
        </authorList>
    </citation>
    <scope>NUCLEOTIDE SEQUENCE [LARGE SCALE GENOMIC DNA]</scope>
    <source>
        <strain evidence="2">DSM 44963</strain>
    </source>
</reference>
<keyword evidence="2" id="KW-1185">Reference proteome</keyword>